<dbReference type="InterPro" id="IPR002477">
    <property type="entry name" value="Peptidoglycan-bd-like"/>
</dbReference>
<evidence type="ECO:0000256" key="1">
    <source>
        <dbReference type="SAM" id="MobiDB-lite"/>
    </source>
</evidence>
<gene>
    <name evidence="4" type="ORF">AB0E89_47485</name>
</gene>
<dbReference type="SUPFAM" id="SSF47090">
    <property type="entry name" value="PGBD-like"/>
    <property type="match status" value="1"/>
</dbReference>
<name>A0ABV2ZZR1_9ACTN</name>
<keyword evidence="2" id="KW-0812">Transmembrane</keyword>
<keyword evidence="2" id="KW-1133">Transmembrane helix</keyword>
<protein>
    <submittedName>
        <fullName evidence="4">Peptidoglycan-binding protein</fullName>
    </submittedName>
</protein>
<evidence type="ECO:0000259" key="3">
    <source>
        <dbReference type="Pfam" id="PF01471"/>
    </source>
</evidence>
<dbReference type="Proteomes" id="UP001550739">
    <property type="component" value="Unassembled WGS sequence"/>
</dbReference>
<sequence length="316" mass="32461">MSEPQAGVCPLCGAPRSADGTPGCACARLASDAHRTARTTEAAAAEDFDPVRIRPFVVLGDDDQDPQQDGPGPETTAAPTVTTSPEPVELPPSEEPEEPEEFKEFKEFDKGAEGGGSEARPDTSDGPRPNRRRLHLLALAGALAAAVTAAGLAAVLLYKAPERDGSSAEGVRVPVPEVTSEAASPARPSSAQASRTQPSSPTASGSPSPASPTPEAPTRSAVPPSAPSTGTASASPSATVSTPLVLRLGDAGPQVVELQLRLRQIGYYGGEADGEYGRQVESSVRTYQLTRAVLKDESGVYGAATRASLEAETDKP</sequence>
<feature type="domain" description="Peptidoglycan binding-like" evidence="3">
    <location>
        <begin position="252"/>
        <end position="309"/>
    </location>
</feature>
<feature type="region of interest" description="Disordered" evidence="1">
    <location>
        <begin position="1"/>
        <end position="131"/>
    </location>
</feature>
<reference evidence="4 5" key="1">
    <citation type="submission" date="2024-06" db="EMBL/GenBank/DDBJ databases">
        <title>The Natural Products Discovery Center: Release of the First 8490 Sequenced Strains for Exploring Actinobacteria Biosynthetic Diversity.</title>
        <authorList>
            <person name="Kalkreuter E."/>
            <person name="Kautsar S.A."/>
            <person name="Yang D."/>
            <person name="Bader C.D."/>
            <person name="Teijaro C.N."/>
            <person name="Fluegel L."/>
            <person name="Davis C.M."/>
            <person name="Simpson J.R."/>
            <person name="Lauterbach L."/>
            <person name="Steele A.D."/>
            <person name="Gui C."/>
            <person name="Meng S."/>
            <person name="Li G."/>
            <person name="Viehrig K."/>
            <person name="Ye F."/>
            <person name="Su P."/>
            <person name="Kiefer A.F."/>
            <person name="Nichols A."/>
            <person name="Cepeda A.J."/>
            <person name="Yan W."/>
            <person name="Fan B."/>
            <person name="Jiang Y."/>
            <person name="Adhikari A."/>
            <person name="Zheng C.-J."/>
            <person name="Schuster L."/>
            <person name="Cowan T.M."/>
            <person name="Smanski M.J."/>
            <person name="Chevrette M.G."/>
            <person name="De Carvalho L.P.S."/>
            <person name="Shen B."/>
        </authorList>
    </citation>
    <scope>NUCLEOTIDE SEQUENCE [LARGE SCALE GENOMIC DNA]</scope>
    <source>
        <strain evidence="4 5">NPDC033843</strain>
    </source>
</reference>
<feature type="compositionally biased region" description="Basic and acidic residues" evidence="1">
    <location>
        <begin position="102"/>
        <end position="112"/>
    </location>
</feature>
<dbReference type="EMBL" id="JBEZVE010000070">
    <property type="protein sequence ID" value="MEU3788059.1"/>
    <property type="molecule type" value="Genomic_DNA"/>
</dbReference>
<dbReference type="InterPro" id="IPR036366">
    <property type="entry name" value="PGBDSf"/>
</dbReference>
<evidence type="ECO:0000256" key="2">
    <source>
        <dbReference type="SAM" id="Phobius"/>
    </source>
</evidence>
<feature type="compositionally biased region" description="Acidic residues" evidence="1">
    <location>
        <begin position="92"/>
        <end position="101"/>
    </location>
</feature>
<organism evidence="4 5">
    <name type="scientific">Streptomyces sp. 900129855</name>
    <dbReference type="NCBI Taxonomy" id="3155129"/>
    <lineage>
        <taxon>Bacteria</taxon>
        <taxon>Bacillati</taxon>
        <taxon>Actinomycetota</taxon>
        <taxon>Actinomycetes</taxon>
        <taxon>Kitasatosporales</taxon>
        <taxon>Streptomycetaceae</taxon>
        <taxon>Streptomyces</taxon>
    </lineage>
</organism>
<dbReference type="RefSeq" id="WP_361710736.1">
    <property type="nucleotide sequence ID" value="NZ_JBEZVE010000070.1"/>
</dbReference>
<dbReference type="Gene3D" id="1.10.101.10">
    <property type="entry name" value="PGBD-like superfamily/PGBD"/>
    <property type="match status" value="1"/>
</dbReference>
<accession>A0ABV2ZZR1</accession>
<evidence type="ECO:0000313" key="5">
    <source>
        <dbReference type="Proteomes" id="UP001550739"/>
    </source>
</evidence>
<feature type="compositionally biased region" description="Low complexity" evidence="1">
    <location>
        <begin position="216"/>
        <end position="239"/>
    </location>
</feature>
<comment type="caution">
    <text evidence="4">The sequence shown here is derived from an EMBL/GenBank/DDBJ whole genome shotgun (WGS) entry which is preliminary data.</text>
</comment>
<proteinExistence type="predicted"/>
<feature type="compositionally biased region" description="Low complexity" evidence="1">
    <location>
        <begin position="67"/>
        <end position="87"/>
    </location>
</feature>
<dbReference type="Pfam" id="PF01471">
    <property type="entry name" value="PG_binding_1"/>
    <property type="match status" value="1"/>
</dbReference>
<keyword evidence="5" id="KW-1185">Reference proteome</keyword>
<feature type="transmembrane region" description="Helical" evidence="2">
    <location>
        <begin position="136"/>
        <end position="158"/>
    </location>
</feature>
<evidence type="ECO:0000313" key="4">
    <source>
        <dbReference type="EMBL" id="MEU3788059.1"/>
    </source>
</evidence>
<feature type="compositionally biased region" description="Low complexity" evidence="1">
    <location>
        <begin position="179"/>
        <end position="208"/>
    </location>
</feature>
<dbReference type="InterPro" id="IPR036365">
    <property type="entry name" value="PGBD-like_sf"/>
</dbReference>
<keyword evidence="2" id="KW-0472">Membrane</keyword>
<feature type="region of interest" description="Disordered" evidence="1">
    <location>
        <begin position="163"/>
        <end position="239"/>
    </location>
</feature>